<dbReference type="SUPFAM" id="SSF52047">
    <property type="entry name" value="RNI-like"/>
    <property type="match status" value="1"/>
</dbReference>
<dbReference type="VEuPathDB" id="TrichDB:TVAG_332580"/>
<dbReference type="EMBL" id="DS113686">
    <property type="protein sequence ID" value="EAX98148.1"/>
    <property type="molecule type" value="Genomic_DNA"/>
</dbReference>
<dbReference type="KEGG" id="tva:4755941"/>
<dbReference type="VEuPathDB" id="TrichDB:TVAGG3_0916810"/>
<name>A2FAD1_TRIV3</name>
<gene>
    <name evidence="1" type="ORF">TVAG_332580</name>
</gene>
<protein>
    <recommendedName>
        <fullName evidence="3">Leucine Rich Repeat family protein</fullName>
    </recommendedName>
</protein>
<dbReference type="SMR" id="A2FAD1"/>
<dbReference type="PANTHER" id="PTHR24112:SF64">
    <property type="entry name" value="CHROMOSOME UNDETERMINED SCAFFOLD_46, WHOLE GENOME SHOTGUN SEQUENCE"/>
    <property type="match status" value="1"/>
</dbReference>
<evidence type="ECO:0008006" key="3">
    <source>
        <dbReference type="Google" id="ProtNLM"/>
    </source>
</evidence>
<dbReference type="GO" id="GO:0005886">
    <property type="term" value="C:plasma membrane"/>
    <property type="evidence" value="ECO:0000318"/>
    <property type="project" value="GO_Central"/>
</dbReference>
<dbReference type="InterPro" id="IPR051279">
    <property type="entry name" value="PP1-Reg/Actin-Interact_Protein"/>
</dbReference>
<organism evidence="1 2">
    <name type="scientific">Trichomonas vaginalis (strain ATCC PRA-98 / G3)</name>
    <dbReference type="NCBI Taxonomy" id="412133"/>
    <lineage>
        <taxon>Eukaryota</taxon>
        <taxon>Metamonada</taxon>
        <taxon>Parabasalia</taxon>
        <taxon>Trichomonadida</taxon>
        <taxon>Trichomonadidae</taxon>
        <taxon>Trichomonas</taxon>
    </lineage>
</organism>
<dbReference type="AlphaFoldDB" id="A2FAD1"/>
<evidence type="ECO:0000313" key="2">
    <source>
        <dbReference type="Proteomes" id="UP000001542"/>
    </source>
</evidence>
<dbReference type="RefSeq" id="XP_001311078.1">
    <property type="nucleotide sequence ID" value="XM_001311077.1"/>
</dbReference>
<dbReference type="GO" id="GO:0030027">
    <property type="term" value="C:lamellipodium"/>
    <property type="evidence" value="ECO:0000318"/>
    <property type="project" value="GO_Central"/>
</dbReference>
<evidence type="ECO:0000313" key="1">
    <source>
        <dbReference type="EMBL" id="EAX98148.1"/>
    </source>
</evidence>
<dbReference type="Gene3D" id="3.80.10.10">
    <property type="entry name" value="Ribonuclease Inhibitor"/>
    <property type="match status" value="1"/>
</dbReference>
<dbReference type="GO" id="GO:0016477">
    <property type="term" value="P:cell migration"/>
    <property type="evidence" value="ECO:0000318"/>
    <property type="project" value="GO_Central"/>
</dbReference>
<sequence length="814" mass="92312">MTFVPLRSDLIQKILELRNDPSENKQWVGEVNYVVEGKKEQRYLLLTECCLYLMTKTFIKGNFEISQIESIFDILDASCNKDELTLKFKNATYQFILPESASLMTLIYTQYRYLLYQINVNTLPGVQYIPAADKIEQPTKRPPNILLHRYISASISKKTEIEKPVVQILSAYDQNPRKSFTFKNFDLVNSAAVFFALSMEGQIRYLIFDNFTPQTLGQIVSWVLTAANRFFAVTFRNYETANFEGLANRRSPHNHVNTVNLYNCKSEFVTNLISHLKAATYSLESLVIQTMEFSESLSKNFVNALQNFAIFNNLSCLAFIDCKSTTGLIDFSLEVIRSKPTLRSLNMESCNIDVCQMLIELGRSQSQIQCLVLRKNFGKTTMSIDEAISHSLLQVDVGECDWTADALTAFFTAICRWTRKMPLALIVDGCKPTKIWSQVFSSLPIESFRPVITELNLSNNLFDSRTFEKLLRFIDTQSPLLSNSQTKLMHLAINHCFKEFDVESCLDQLIKFFTVRELWGLEICDTTDSQKTDILTKFISSLTEIPRLTSLSISGNVFSNSAARALANFIQESLSIAELCLDKTGIKESDQLVWIYDLLLSSTHILSFNRPIEDLVPIAHFNEVKKINQKLAMKRQLSTTNQRLSLFLSLSGDFATRVPRPIEMDSDELIPEQQNTSELLFEQNFVNPVPSLFTLASLNSIDMSVDPLASMVTEYIATSGRYGIVPPTAPPPEAPKTQFALPVIFSTMQLQDEVDPDADDLDFDPNETDLTEISALLGAKLKEDAPQLSVMRPAPKWTDRKTMMTIPLVEFTAE</sequence>
<keyword evidence="2" id="KW-1185">Reference proteome</keyword>
<dbReference type="GO" id="GO:0034315">
    <property type="term" value="P:regulation of Arp2/3 complex-mediated actin nucleation"/>
    <property type="evidence" value="ECO:0000318"/>
    <property type="project" value="GO_Central"/>
</dbReference>
<dbReference type="PANTHER" id="PTHR24112">
    <property type="entry name" value="LEUCINE-RICH REPEAT, ISOFORM F-RELATED"/>
    <property type="match status" value="1"/>
</dbReference>
<dbReference type="InterPro" id="IPR032675">
    <property type="entry name" value="LRR_dom_sf"/>
</dbReference>
<accession>A2FAD1</accession>
<reference evidence="1" key="1">
    <citation type="submission" date="2006-10" db="EMBL/GenBank/DDBJ databases">
        <authorList>
            <person name="Amadeo P."/>
            <person name="Zhao Q."/>
            <person name="Wortman J."/>
            <person name="Fraser-Liggett C."/>
            <person name="Carlton J."/>
        </authorList>
    </citation>
    <scope>NUCLEOTIDE SEQUENCE</scope>
    <source>
        <strain evidence="1">G3</strain>
    </source>
</reference>
<dbReference type="Proteomes" id="UP000001542">
    <property type="component" value="Unassembled WGS sequence"/>
</dbReference>
<dbReference type="OrthoDB" id="10468395at2759"/>
<reference evidence="1" key="2">
    <citation type="journal article" date="2007" name="Science">
        <title>Draft genome sequence of the sexually transmitted pathogen Trichomonas vaginalis.</title>
        <authorList>
            <person name="Carlton J.M."/>
            <person name="Hirt R.P."/>
            <person name="Silva J.C."/>
            <person name="Delcher A.L."/>
            <person name="Schatz M."/>
            <person name="Zhao Q."/>
            <person name="Wortman J.R."/>
            <person name="Bidwell S.L."/>
            <person name="Alsmark U.C.M."/>
            <person name="Besteiro S."/>
            <person name="Sicheritz-Ponten T."/>
            <person name="Noel C.J."/>
            <person name="Dacks J.B."/>
            <person name="Foster P.G."/>
            <person name="Simillion C."/>
            <person name="Van de Peer Y."/>
            <person name="Miranda-Saavedra D."/>
            <person name="Barton G.J."/>
            <person name="Westrop G.D."/>
            <person name="Mueller S."/>
            <person name="Dessi D."/>
            <person name="Fiori P.L."/>
            <person name="Ren Q."/>
            <person name="Paulsen I."/>
            <person name="Zhang H."/>
            <person name="Bastida-Corcuera F.D."/>
            <person name="Simoes-Barbosa A."/>
            <person name="Brown M.T."/>
            <person name="Hayes R.D."/>
            <person name="Mukherjee M."/>
            <person name="Okumura C.Y."/>
            <person name="Schneider R."/>
            <person name="Smith A.J."/>
            <person name="Vanacova S."/>
            <person name="Villalvazo M."/>
            <person name="Haas B.J."/>
            <person name="Pertea M."/>
            <person name="Feldblyum T.V."/>
            <person name="Utterback T.R."/>
            <person name="Shu C.L."/>
            <person name="Osoegawa K."/>
            <person name="de Jong P.J."/>
            <person name="Hrdy I."/>
            <person name="Horvathova L."/>
            <person name="Zubacova Z."/>
            <person name="Dolezal P."/>
            <person name="Malik S.B."/>
            <person name="Logsdon J.M. Jr."/>
            <person name="Henze K."/>
            <person name="Gupta A."/>
            <person name="Wang C.C."/>
            <person name="Dunne R.L."/>
            <person name="Upcroft J.A."/>
            <person name="Upcroft P."/>
            <person name="White O."/>
            <person name="Salzberg S.L."/>
            <person name="Tang P."/>
            <person name="Chiu C.-H."/>
            <person name="Lee Y.-S."/>
            <person name="Embley T.M."/>
            <person name="Coombs G.H."/>
            <person name="Mottram J.C."/>
            <person name="Tachezy J."/>
            <person name="Fraser-Liggett C.M."/>
            <person name="Johnson P.J."/>
        </authorList>
    </citation>
    <scope>NUCLEOTIDE SEQUENCE [LARGE SCALE GENOMIC DNA]</scope>
    <source>
        <strain evidence="1">G3</strain>
    </source>
</reference>
<dbReference type="InParanoid" id="A2FAD1"/>
<proteinExistence type="predicted"/>